<keyword evidence="1" id="KW-0812">Transmembrane</keyword>
<reference evidence="2" key="1">
    <citation type="submission" date="2025-08" db="UniProtKB">
        <authorList>
            <consortium name="Ensembl"/>
        </authorList>
    </citation>
    <scope>IDENTIFICATION</scope>
</reference>
<keyword evidence="1" id="KW-1133">Transmembrane helix</keyword>
<dbReference type="AlphaFoldDB" id="A0A8C0GGU1"/>
<accession>A0A8C0GGU1</accession>
<protein>
    <submittedName>
        <fullName evidence="2">Uncharacterized protein</fullName>
    </submittedName>
</protein>
<proteinExistence type="predicted"/>
<feature type="transmembrane region" description="Helical" evidence="1">
    <location>
        <begin position="56"/>
        <end position="77"/>
    </location>
</feature>
<organism evidence="2 3">
    <name type="scientific">Chelonoidis abingdonii</name>
    <name type="common">Abingdon island giant tortoise</name>
    <name type="synonym">Testudo abingdonii</name>
    <dbReference type="NCBI Taxonomy" id="106734"/>
    <lineage>
        <taxon>Eukaryota</taxon>
        <taxon>Metazoa</taxon>
        <taxon>Chordata</taxon>
        <taxon>Craniata</taxon>
        <taxon>Vertebrata</taxon>
        <taxon>Euteleostomi</taxon>
        <taxon>Archelosauria</taxon>
        <taxon>Testudinata</taxon>
        <taxon>Testudines</taxon>
        <taxon>Cryptodira</taxon>
        <taxon>Durocryptodira</taxon>
        <taxon>Testudinoidea</taxon>
        <taxon>Testudinidae</taxon>
        <taxon>Chelonoidis</taxon>
    </lineage>
</organism>
<keyword evidence="3" id="KW-1185">Reference proteome</keyword>
<sequence length="149" mass="16430">MDVSEQEIVSPWILELQQNGDMDILKHKWWPKNGQCDLYSSVDTKQKGGALDIKSFAGVFCILAAGIVLSCFIAIVAKQMGCHMFTMWIFFRGPGFIPKHSDLNLTDTGVFPVTFESHLQLVAVIKPASQKCSTMAHAVVISGISDILE</sequence>
<evidence type="ECO:0000313" key="2">
    <source>
        <dbReference type="Ensembl" id="ENSCABP00000008463.1"/>
    </source>
</evidence>
<evidence type="ECO:0000256" key="1">
    <source>
        <dbReference type="SAM" id="Phobius"/>
    </source>
</evidence>
<keyword evidence="1" id="KW-0472">Membrane</keyword>
<name>A0A8C0GGU1_CHEAB</name>
<dbReference type="GeneTree" id="ENSGT00940000155192"/>
<evidence type="ECO:0000313" key="3">
    <source>
        <dbReference type="Proteomes" id="UP000694404"/>
    </source>
</evidence>
<dbReference type="Proteomes" id="UP000694404">
    <property type="component" value="Unplaced"/>
</dbReference>
<dbReference type="Ensembl" id="ENSCABT00000009281.1">
    <property type="protein sequence ID" value="ENSCABP00000008463.1"/>
    <property type="gene ID" value="ENSCABG00000006392.1"/>
</dbReference>
<reference evidence="2" key="2">
    <citation type="submission" date="2025-09" db="UniProtKB">
        <authorList>
            <consortium name="Ensembl"/>
        </authorList>
    </citation>
    <scope>IDENTIFICATION</scope>
</reference>